<feature type="transmembrane region" description="Helical" evidence="7">
    <location>
        <begin position="340"/>
        <end position="366"/>
    </location>
</feature>
<dbReference type="STRING" id="1223545.GS4_06_00690"/>
<protein>
    <recommendedName>
        <fullName evidence="10">Polysaccharide biosynthesis protein</fullName>
    </recommendedName>
</protein>
<dbReference type="PANTHER" id="PTHR30250">
    <property type="entry name" value="PST FAMILY PREDICTED COLANIC ACID TRANSPORTER"/>
    <property type="match status" value="1"/>
</dbReference>
<keyword evidence="4 7" id="KW-1133">Transmembrane helix</keyword>
<keyword evidence="2" id="KW-1003">Cell membrane</keyword>
<evidence type="ECO:0008006" key="10">
    <source>
        <dbReference type="Google" id="ProtNLM"/>
    </source>
</evidence>
<evidence type="ECO:0000313" key="8">
    <source>
        <dbReference type="EMBL" id="GAC67223.1"/>
    </source>
</evidence>
<comment type="caution">
    <text evidence="8">The sequence shown here is derived from an EMBL/GenBank/DDBJ whole genome shotgun (WGS) entry which is preliminary data.</text>
</comment>
<evidence type="ECO:0000256" key="5">
    <source>
        <dbReference type="ARBA" id="ARBA00023136"/>
    </source>
</evidence>
<feature type="region of interest" description="Disordered" evidence="6">
    <location>
        <begin position="211"/>
        <end position="260"/>
    </location>
</feature>
<feature type="transmembrane region" description="Helical" evidence="7">
    <location>
        <begin position="430"/>
        <end position="450"/>
    </location>
</feature>
<keyword evidence="3 7" id="KW-0812">Transmembrane</keyword>
<evidence type="ECO:0000256" key="1">
    <source>
        <dbReference type="ARBA" id="ARBA00004651"/>
    </source>
</evidence>
<dbReference type="EMBL" id="BANX01000006">
    <property type="protein sequence ID" value="GAC67223.1"/>
    <property type="molecule type" value="Genomic_DNA"/>
</dbReference>
<dbReference type="InterPro" id="IPR050833">
    <property type="entry name" value="Poly_Biosynth_Transport"/>
</dbReference>
<name>M0QF60_9ACTN</name>
<dbReference type="eggNOG" id="COG2244">
    <property type="taxonomic scope" value="Bacteria"/>
</dbReference>
<dbReference type="PANTHER" id="PTHR30250:SF11">
    <property type="entry name" value="O-ANTIGEN TRANSPORTER-RELATED"/>
    <property type="match status" value="1"/>
</dbReference>
<dbReference type="RefSeq" id="WP_007618164.1">
    <property type="nucleotide sequence ID" value="NZ_BANX01000006.1"/>
</dbReference>
<proteinExistence type="predicted"/>
<accession>M0QF60</accession>
<feature type="transmembrane region" description="Helical" evidence="7">
    <location>
        <begin position="154"/>
        <end position="175"/>
    </location>
</feature>
<evidence type="ECO:0000313" key="9">
    <source>
        <dbReference type="Proteomes" id="UP000011666"/>
    </source>
</evidence>
<feature type="compositionally biased region" description="Gly residues" evidence="6">
    <location>
        <begin position="232"/>
        <end position="245"/>
    </location>
</feature>
<sequence length="470" mass="47324">MTSTGRRALVGAVGAVAVGSMVANVCNYLVHVTAGRWWLSPADYGEFAVLLSAMLVLGVPALALQAVTAREVVRNPGRTGARSVGLDTEMARIRRLTVQTTVVVAVLAVAATPIMALVADTGWPIAAAALATAPVLAVIGAGEGVLQGRQQFRALAWVLAGVGVVRTVPVVLALALGGGPFGGLLAGTVGAVVGAVAVWAMVAVAGRPVADGASCSADRSAATDGTEQDGTGLDGTGRDGTGLDGTGRDGRGSSESPARGPRLGALAGVARASQVQLVLIVAASLDLLLTRSVLDAGDAGVYALGAIATKVAFWLPQAIGVVFYPRLADPARSRRSLREALTVVAVIGAALTVLAGVAGPLVPILITPDYRPLVPLLWVFAATGALLSVLQVALLSAIARDRTAVALIAWVVVVVEVVTIVLVADSVVVLAVVALVAATVATVTTTVYCLRMPVPAPDVRETRSTATPGS</sequence>
<evidence type="ECO:0000256" key="2">
    <source>
        <dbReference type="ARBA" id="ARBA00022475"/>
    </source>
</evidence>
<gene>
    <name evidence="8" type="ORF">GS4_06_00690</name>
</gene>
<comment type="subcellular location">
    <subcellularLocation>
        <location evidence="1">Cell membrane</location>
        <topology evidence="1">Multi-pass membrane protein</topology>
    </subcellularLocation>
</comment>
<evidence type="ECO:0000256" key="7">
    <source>
        <dbReference type="SAM" id="Phobius"/>
    </source>
</evidence>
<dbReference type="OrthoDB" id="5140599at2"/>
<feature type="transmembrane region" description="Helical" evidence="7">
    <location>
        <begin position="96"/>
        <end position="117"/>
    </location>
</feature>
<feature type="transmembrane region" description="Helical" evidence="7">
    <location>
        <begin position="47"/>
        <end position="68"/>
    </location>
</feature>
<dbReference type="AlphaFoldDB" id="M0QF60"/>
<keyword evidence="9" id="KW-1185">Reference proteome</keyword>
<feature type="transmembrane region" description="Helical" evidence="7">
    <location>
        <begin position="181"/>
        <end position="204"/>
    </location>
</feature>
<dbReference type="Proteomes" id="UP000011666">
    <property type="component" value="Unassembled WGS sequence"/>
</dbReference>
<keyword evidence="5 7" id="KW-0472">Membrane</keyword>
<evidence type="ECO:0000256" key="4">
    <source>
        <dbReference type="ARBA" id="ARBA00022989"/>
    </source>
</evidence>
<evidence type="ECO:0000256" key="6">
    <source>
        <dbReference type="SAM" id="MobiDB-lite"/>
    </source>
</evidence>
<reference evidence="8 9" key="1">
    <citation type="submission" date="2013-01" db="EMBL/GenBank/DDBJ databases">
        <title>Whole genome shotgun sequence of Gordonia soli NBRC 108243.</title>
        <authorList>
            <person name="Isaki-Nakamura S."/>
            <person name="Hosoyama A."/>
            <person name="Tsuchikane K."/>
            <person name="Ando Y."/>
            <person name="Baba S."/>
            <person name="Ohji S."/>
            <person name="Hamada M."/>
            <person name="Tamura T."/>
            <person name="Yamazoe A."/>
            <person name="Yamazaki S."/>
            <person name="Fujita N."/>
        </authorList>
    </citation>
    <scope>NUCLEOTIDE SEQUENCE [LARGE SCALE GENOMIC DNA]</scope>
    <source>
        <strain evidence="8 9">NBRC 108243</strain>
    </source>
</reference>
<evidence type="ECO:0000256" key="3">
    <source>
        <dbReference type="ARBA" id="ARBA00022692"/>
    </source>
</evidence>
<feature type="transmembrane region" description="Helical" evidence="7">
    <location>
        <begin position="123"/>
        <end position="142"/>
    </location>
</feature>
<dbReference type="GO" id="GO:0005886">
    <property type="term" value="C:plasma membrane"/>
    <property type="evidence" value="ECO:0007669"/>
    <property type="project" value="UniProtKB-SubCell"/>
</dbReference>
<organism evidence="8 9">
    <name type="scientific">Gordonia soli NBRC 108243</name>
    <dbReference type="NCBI Taxonomy" id="1223545"/>
    <lineage>
        <taxon>Bacteria</taxon>
        <taxon>Bacillati</taxon>
        <taxon>Actinomycetota</taxon>
        <taxon>Actinomycetes</taxon>
        <taxon>Mycobacteriales</taxon>
        <taxon>Gordoniaceae</taxon>
        <taxon>Gordonia</taxon>
    </lineage>
</organism>
<feature type="transmembrane region" description="Helical" evidence="7">
    <location>
        <begin position="378"/>
        <end position="398"/>
    </location>
</feature>
<feature type="transmembrane region" description="Helical" evidence="7">
    <location>
        <begin position="405"/>
        <end position="424"/>
    </location>
</feature>